<evidence type="ECO:0000259" key="6">
    <source>
        <dbReference type="Pfam" id="PF01494"/>
    </source>
</evidence>
<dbReference type="InterPro" id="IPR050493">
    <property type="entry name" value="FAD-dep_Monooxygenase_BioMet"/>
</dbReference>
<keyword evidence="8" id="KW-1185">Reference proteome</keyword>
<dbReference type="SUPFAM" id="SSF51905">
    <property type="entry name" value="FAD/NAD(P)-binding domain"/>
    <property type="match status" value="1"/>
</dbReference>
<name>A0A7Y9IYD7_9BURK</name>
<dbReference type="Proteomes" id="UP000542125">
    <property type="component" value="Unassembled WGS sequence"/>
</dbReference>
<dbReference type="EMBL" id="JACBYR010000002">
    <property type="protein sequence ID" value="NYE85311.1"/>
    <property type="molecule type" value="Genomic_DNA"/>
</dbReference>
<dbReference type="InterPro" id="IPR002938">
    <property type="entry name" value="FAD-bd"/>
</dbReference>
<dbReference type="GO" id="GO:0071949">
    <property type="term" value="F:FAD binding"/>
    <property type="evidence" value="ECO:0007669"/>
    <property type="project" value="InterPro"/>
</dbReference>
<dbReference type="SUPFAM" id="SSF54373">
    <property type="entry name" value="FAD-linked reductases, C-terminal domain"/>
    <property type="match status" value="1"/>
</dbReference>
<comment type="caution">
    <text evidence="7">The sequence shown here is derived from an EMBL/GenBank/DDBJ whole genome shotgun (WGS) entry which is preliminary data.</text>
</comment>
<proteinExistence type="predicted"/>
<evidence type="ECO:0000256" key="1">
    <source>
        <dbReference type="ARBA" id="ARBA00001974"/>
    </source>
</evidence>
<accession>A0A7Y9IYD7</accession>
<organism evidence="7 8">
    <name type="scientific">Pigmentiphaga litoralis</name>
    <dbReference type="NCBI Taxonomy" id="516702"/>
    <lineage>
        <taxon>Bacteria</taxon>
        <taxon>Pseudomonadati</taxon>
        <taxon>Pseudomonadota</taxon>
        <taxon>Betaproteobacteria</taxon>
        <taxon>Burkholderiales</taxon>
        <taxon>Alcaligenaceae</taxon>
        <taxon>Pigmentiphaga</taxon>
    </lineage>
</organism>
<feature type="domain" description="FAD-binding" evidence="6">
    <location>
        <begin position="10"/>
        <end position="348"/>
    </location>
</feature>
<dbReference type="AlphaFoldDB" id="A0A7Y9IYD7"/>
<evidence type="ECO:0000313" key="7">
    <source>
        <dbReference type="EMBL" id="NYE85311.1"/>
    </source>
</evidence>
<keyword evidence="2" id="KW-0285">Flavoprotein</keyword>
<dbReference type="GO" id="GO:0018658">
    <property type="term" value="F:salicylate 1-monooxygenase activity"/>
    <property type="evidence" value="ECO:0007669"/>
    <property type="project" value="UniProtKB-EC"/>
</dbReference>
<sequence length="416" mass="46098">MNKPVDRPLRVGIIGGGIGGVALSRALMLRGIECHVFERAAAFGEVGAGVQMTPNGVKVLRALGLADPLAKVGFLPQAMVGRNWRSARELFRTPLKGHCPELYGADFYHVHRADLHAILSSHLEKGGATLGVRCVSVRDEGDKSVAVFDDGTEYEADLIVGADGLRSVVRDALWGAETAKFTGHMCWRALVPVDKFPLPYVSPDSSFWMGPHGHLVTYYVNGGKSVNIVAVNESKDWVEESWNKPSSREELMAAYEGWHPNIIELFSRTENVYKWGLFDRDPMTAWSKGRITLLGDAAHPMLPFLSQGAAMAIEDGYVLAEALAKYGRDIPAALKAYEIERLPRTSRVQLEARERGRTYHLPSPWAQFKRDLAYRWREWMNPNAVGIQANWVYAYDATTCAERFGKTAPVQKAVTA</sequence>
<dbReference type="PANTHER" id="PTHR13789">
    <property type="entry name" value="MONOOXYGENASE"/>
    <property type="match status" value="1"/>
</dbReference>
<dbReference type="PANTHER" id="PTHR13789:SF318">
    <property type="entry name" value="GERANYLGERANYL DIPHOSPHATE REDUCTASE"/>
    <property type="match status" value="1"/>
</dbReference>
<protein>
    <submittedName>
        <fullName evidence="7">Salicylate hydroxylase</fullName>
        <ecNumber evidence="7">1.14.13.1</ecNumber>
    </submittedName>
</protein>
<comment type="cofactor">
    <cofactor evidence="1">
        <name>FAD</name>
        <dbReference type="ChEBI" id="CHEBI:57692"/>
    </cofactor>
</comment>
<dbReference type="Pfam" id="PF01494">
    <property type="entry name" value="FAD_binding_3"/>
    <property type="match status" value="1"/>
</dbReference>
<keyword evidence="4 7" id="KW-0560">Oxidoreductase</keyword>
<dbReference type="EC" id="1.14.13.1" evidence="7"/>
<dbReference type="Gene3D" id="3.50.50.60">
    <property type="entry name" value="FAD/NAD(P)-binding domain"/>
    <property type="match status" value="1"/>
</dbReference>
<reference evidence="7 8" key="1">
    <citation type="submission" date="2020-07" db="EMBL/GenBank/DDBJ databases">
        <title>Genomic Encyclopedia of Type Strains, Phase IV (KMG-V): Genome sequencing to study the core and pangenomes of soil and plant-associated prokaryotes.</title>
        <authorList>
            <person name="Whitman W."/>
        </authorList>
    </citation>
    <scope>NUCLEOTIDE SEQUENCE [LARGE SCALE GENOMIC DNA]</scope>
    <source>
        <strain evidence="7 8">SAS40</strain>
    </source>
</reference>
<evidence type="ECO:0000256" key="4">
    <source>
        <dbReference type="ARBA" id="ARBA00023002"/>
    </source>
</evidence>
<gene>
    <name evidence="7" type="ORF">FHW18_004618</name>
</gene>
<keyword evidence="5" id="KW-0503">Monooxygenase</keyword>
<dbReference type="InterPro" id="IPR036188">
    <property type="entry name" value="FAD/NAD-bd_sf"/>
</dbReference>
<evidence type="ECO:0000256" key="3">
    <source>
        <dbReference type="ARBA" id="ARBA00022827"/>
    </source>
</evidence>
<keyword evidence="3" id="KW-0274">FAD</keyword>
<evidence type="ECO:0000256" key="2">
    <source>
        <dbReference type="ARBA" id="ARBA00022630"/>
    </source>
</evidence>
<evidence type="ECO:0000313" key="8">
    <source>
        <dbReference type="Proteomes" id="UP000542125"/>
    </source>
</evidence>
<dbReference type="PRINTS" id="PR00420">
    <property type="entry name" value="RNGMNOXGNASE"/>
</dbReference>
<evidence type="ECO:0000256" key="5">
    <source>
        <dbReference type="ARBA" id="ARBA00023033"/>
    </source>
</evidence>
<dbReference type="RefSeq" id="WP_218863575.1">
    <property type="nucleotide sequence ID" value="NZ_JACBYR010000002.1"/>
</dbReference>